<feature type="chain" id="PRO_5012398868" evidence="2">
    <location>
        <begin position="20"/>
        <end position="299"/>
    </location>
</feature>
<dbReference type="EMBL" id="FZNW01000016">
    <property type="protein sequence ID" value="SNR72048.1"/>
    <property type="molecule type" value="Genomic_DNA"/>
</dbReference>
<dbReference type="PROSITE" id="PS51257">
    <property type="entry name" value="PROKAR_LIPOPROTEIN"/>
    <property type="match status" value="1"/>
</dbReference>
<feature type="region of interest" description="Disordered" evidence="1">
    <location>
        <begin position="24"/>
        <end position="66"/>
    </location>
</feature>
<dbReference type="Proteomes" id="UP000198348">
    <property type="component" value="Unassembled WGS sequence"/>
</dbReference>
<dbReference type="Gene3D" id="1.10.530.10">
    <property type="match status" value="1"/>
</dbReference>
<evidence type="ECO:0000313" key="5">
    <source>
        <dbReference type="Proteomes" id="UP000198348"/>
    </source>
</evidence>
<feature type="signal peptide" evidence="2">
    <location>
        <begin position="1"/>
        <end position="19"/>
    </location>
</feature>
<organism evidence="4 5">
    <name type="scientific">Haloechinothrix alba</name>
    <dbReference type="NCBI Taxonomy" id="664784"/>
    <lineage>
        <taxon>Bacteria</taxon>
        <taxon>Bacillati</taxon>
        <taxon>Actinomycetota</taxon>
        <taxon>Actinomycetes</taxon>
        <taxon>Pseudonocardiales</taxon>
        <taxon>Pseudonocardiaceae</taxon>
        <taxon>Haloechinothrix</taxon>
    </lineage>
</organism>
<reference evidence="4 5" key="1">
    <citation type="submission" date="2017-06" db="EMBL/GenBank/DDBJ databases">
        <authorList>
            <person name="Kim H.J."/>
            <person name="Triplett B.A."/>
        </authorList>
    </citation>
    <scope>NUCLEOTIDE SEQUENCE [LARGE SCALE GENOMIC DNA]</scope>
    <source>
        <strain evidence="4 5">DSM 45207</strain>
    </source>
</reference>
<gene>
    <name evidence="4" type="ORF">SAMN06265360_1169</name>
</gene>
<name>A0A238YMN0_9PSEU</name>
<evidence type="ECO:0000259" key="3">
    <source>
        <dbReference type="Pfam" id="PF01464"/>
    </source>
</evidence>
<proteinExistence type="predicted"/>
<evidence type="ECO:0000313" key="4">
    <source>
        <dbReference type="EMBL" id="SNR72048.1"/>
    </source>
</evidence>
<keyword evidence="5" id="KW-1185">Reference proteome</keyword>
<sequence>MLPAVARRTINPILPLALAAVLSGCDPTPGSDPTPSPTAPQQQTATSPTESDPSPEPPRRIAPFESPGDLADVLADAEQALADPGTAEAERTRWAHAHQQAYRDLAANPQWREPVRNALPEAFRETFDATFRAVRQLRQLHTPESDVPSGWEIHPPPPLDELRGYYEEAEQAYGVPWSVLAAIHLVETRFGRIHGDSNAGAQGPMQFLPETWQAYGDGDVHDPRDAIMGAGRYLAASGAPDNLRQALFAYNRSEHYVAAILAHAEAMRLADHYADAYHRWRVYFRTDEGDVVLEEGYGT</sequence>
<dbReference type="InterPro" id="IPR008258">
    <property type="entry name" value="Transglycosylase_SLT_dom_1"/>
</dbReference>
<dbReference type="SUPFAM" id="SSF53955">
    <property type="entry name" value="Lysozyme-like"/>
    <property type="match status" value="1"/>
</dbReference>
<dbReference type="CDD" id="cd13399">
    <property type="entry name" value="Slt35-like"/>
    <property type="match status" value="1"/>
</dbReference>
<evidence type="ECO:0000256" key="1">
    <source>
        <dbReference type="SAM" id="MobiDB-lite"/>
    </source>
</evidence>
<evidence type="ECO:0000256" key="2">
    <source>
        <dbReference type="SAM" id="SignalP"/>
    </source>
</evidence>
<accession>A0A238YMN0</accession>
<dbReference type="InterPro" id="IPR023346">
    <property type="entry name" value="Lysozyme-like_dom_sf"/>
</dbReference>
<protein>
    <submittedName>
        <fullName evidence="4">Transglycosylase SLT domain-containing protein</fullName>
    </submittedName>
</protein>
<feature type="compositionally biased region" description="Low complexity" evidence="1">
    <location>
        <begin position="39"/>
        <end position="52"/>
    </location>
</feature>
<keyword evidence="2" id="KW-0732">Signal</keyword>
<dbReference type="Pfam" id="PF01464">
    <property type="entry name" value="SLT"/>
    <property type="match status" value="1"/>
</dbReference>
<dbReference type="AlphaFoldDB" id="A0A238YMN0"/>
<feature type="domain" description="Transglycosylase SLT" evidence="3">
    <location>
        <begin position="165"/>
        <end position="256"/>
    </location>
</feature>